<organism evidence="3 4">
    <name type="scientific">Vitis rotundifolia</name>
    <name type="common">Muscadine grape</name>
    <dbReference type="NCBI Taxonomy" id="103349"/>
    <lineage>
        <taxon>Eukaryota</taxon>
        <taxon>Viridiplantae</taxon>
        <taxon>Streptophyta</taxon>
        <taxon>Embryophyta</taxon>
        <taxon>Tracheophyta</taxon>
        <taxon>Spermatophyta</taxon>
        <taxon>Magnoliopsida</taxon>
        <taxon>eudicotyledons</taxon>
        <taxon>Gunneridae</taxon>
        <taxon>Pentapetalae</taxon>
        <taxon>rosids</taxon>
        <taxon>Vitales</taxon>
        <taxon>Vitaceae</taxon>
        <taxon>Viteae</taxon>
        <taxon>Vitis</taxon>
    </lineage>
</organism>
<reference evidence="3 4" key="1">
    <citation type="journal article" date="2023" name="BMC Biotechnol.">
        <title>Vitis rotundifolia cv Carlos genome sequencing.</title>
        <authorList>
            <person name="Huff M."/>
            <person name="Hulse-Kemp A."/>
            <person name="Scheffler B."/>
            <person name="Youngblood R."/>
            <person name="Simpson S."/>
            <person name="Babiker E."/>
            <person name="Staton M."/>
        </authorList>
    </citation>
    <scope>NUCLEOTIDE SEQUENCE [LARGE SCALE GENOMIC DNA]</scope>
    <source>
        <tissue evidence="3">Leaf</tissue>
    </source>
</reference>
<comment type="caution">
    <text evidence="3">The sequence shown here is derived from an EMBL/GenBank/DDBJ whole genome shotgun (WGS) entry which is preliminary data.</text>
</comment>
<evidence type="ECO:0000256" key="2">
    <source>
        <dbReference type="SAM" id="Phobius"/>
    </source>
</evidence>
<keyword evidence="4" id="KW-1185">Reference proteome</keyword>
<sequence>MQANQEQQKQPWSLQVHAKAKNFNFKLKATQIIPSHKFFRLSVFLKICSFSLKARSERGPPASTQHRTPLRSKFARILEKIRSRGTKKPAISAVKASSPRHPEAKLPQNQRPKRFAYEEPICVGSIMMRGLAFLSRSVSVKDHSGIIIHTSIILLYLALLFKKYTTRETSNLLATLIAAIVGCSLVFDLSTGLNYNGGLVSECVWTICNLAACSGCLYVFSQVIFSRFFQYMKALR</sequence>
<dbReference type="AlphaFoldDB" id="A0AA38ZRW6"/>
<proteinExistence type="predicted"/>
<name>A0AA38ZRW6_VITRO</name>
<gene>
    <name evidence="3" type="ORF">PVL29_009922</name>
</gene>
<keyword evidence="2" id="KW-0812">Transmembrane</keyword>
<evidence type="ECO:0000313" key="3">
    <source>
        <dbReference type="EMBL" id="KAJ9694170.1"/>
    </source>
</evidence>
<dbReference type="Proteomes" id="UP001168098">
    <property type="component" value="Unassembled WGS sequence"/>
</dbReference>
<feature type="region of interest" description="Disordered" evidence="1">
    <location>
        <begin position="87"/>
        <end position="108"/>
    </location>
</feature>
<evidence type="ECO:0008006" key="5">
    <source>
        <dbReference type="Google" id="ProtNLM"/>
    </source>
</evidence>
<dbReference type="EMBL" id="JARBHA010000008">
    <property type="protein sequence ID" value="KAJ9694170.1"/>
    <property type="molecule type" value="Genomic_DNA"/>
</dbReference>
<accession>A0AA38ZRW6</accession>
<evidence type="ECO:0000256" key="1">
    <source>
        <dbReference type="SAM" id="MobiDB-lite"/>
    </source>
</evidence>
<feature type="transmembrane region" description="Helical" evidence="2">
    <location>
        <begin position="173"/>
        <end position="192"/>
    </location>
</feature>
<protein>
    <recommendedName>
        <fullName evidence="5">Transmembrane protein</fullName>
    </recommendedName>
</protein>
<keyword evidence="2" id="KW-1133">Transmembrane helix</keyword>
<keyword evidence="2" id="KW-0472">Membrane</keyword>
<evidence type="ECO:0000313" key="4">
    <source>
        <dbReference type="Proteomes" id="UP001168098"/>
    </source>
</evidence>
<feature type="transmembrane region" description="Helical" evidence="2">
    <location>
        <begin position="204"/>
        <end position="229"/>
    </location>
</feature>